<sequence>MAETENPRFNKNHTIDLKQIRLDVYRLVCYFEAARSIAETHASQDDYAIEALPREFFTDEVSRILLQTAIILRMLDDESEADIEERDPFFSGRLEQNGKTKQLSLREACNKIIHSHKINFDQEHFSDGGAEGEYFTPIIYLYGRQKQYGWKATLNLRLFLNHAARLLRARSFSEFIEWERVYGSV</sequence>
<organism evidence="1 2">
    <name type="scientific">Neptuniibacter caesariensis</name>
    <dbReference type="NCBI Taxonomy" id="207954"/>
    <lineage>
        <taxon>Bacteria</taxon>
        <taxon>Pseudomonadati</taxon>
        <taxon>Pseudomonadota</taxon>
        <taxon>Gammaproteobacteria</taxon>
        <taxon>Oceanospirillales</taxon>
        <taxon>Oceanospirillaceae</taxon>
        <taxon>Neptuniibacter</taxon>
    </lineage>
</organism>
<dbReference type="RefSeq" id="WP_007020475.1">
    <property type="nucleotide sequence ID" value="NZ_CH724125.1"/>
</dbReference>
<proteinExistence type="predicted"/>
<dbReference type="EMBL" id="AAOW01000026">
    <property type="protein sequence ID" value="EAR59997.1"/>
    <property type="molecule type" value="Genomic_DNA"/>
</dbReference>
<accession>A0A7U8GQ60</accession>
<comment type="caution">
    <text evidence="1">The sequence shown here is derived from an EMBL/GenBank/DDBJ whole genome shotgun (WGS) entry which is preliminary data.</text>
</comment>
<keyword evidence="2" id="KW-1185">Reference proteome</keyword>
<dbReference type="Proteomes" id="UP000002171">
    <property type="component" value="Unassembled WGS sequence"/>
</dbReference>
<dbReference type="AlphaFoldDB" id="A0A7U8GQ60"/>
<dbReference type="OrthoDB" id="3078277at2"/>
<gene>
    <name evidence="1" type="ORF">MED92_14048</name>
</gene>
<protein>
    <submittedName>
        <fullName evidence="1">Uncharacterized protein</fullName>
    </submittedName>
</protein>
<reference evidence="1 2" key="1">
    <citation type="submission" date="2006-02" db="EMBL/GenBank/DDBJ databases">
        <authorList>
            <person name="Pinhassi J."/>
            <person name="Pedros-Alio C."/>
            <person name="Ferriera S."/>
            <person name="Johnson J."/>
            <person name="Kravitz S."/>
            <person name="Halpern A."/>
            <person name="Remington K."/>
            <person name="Beeson K."/>
            <person name="Tran B."/>
            <person name="Rogers Y.-H."/>
            <person name="Friedman R."/>
            <person name="Venter J.C."/>
        </authorList>
    </citation>
    <scope>NUCLEOTIDE SEQUENCE [LARGE SCALE GENOMIC DNA]</scope>
    <source>
        <strain evidence="1 2">MED92</strain>
    </source>
</reference>
<name>A0A7U8GQ60_NEPCE</name>
<evidence type="ECO:0000313" key="2">
    <source>
        <dbReference type="Proteomes" id="UP000002171"/>
    </source>
</evidence>
<evidence type="ECO:0000313" key="1">
    <source>
        <dbReference type="EMBL" id="EAR59997.1"/>
    </source>
</evidence>